<keyword evidence="1" id="KW-0479">Metal-binding</keyword>
<dbReference type="Pfam" id="PF13445">
    <property type="entry name" value="zf-RING_UBOX"/>
    <property type="match status" value="1"/>
</dbReference>
<accession>A0AAE1E6S1</accession>
<evidence type="ECO:0000256" key="5">
    <source>
        <dbReference type="SAM" id="MobiDB-lite"/>
    </source>
</evidence>
<evidence type="ECO:0000256" key="1">
    <source>
        <dbReference type="ARBA" id="ARBA00022723"/>
    </source>
</evidence>
<name>A0AAE1E6S1_9GAST</name>
<keyword evidence="2 4" id="KW-0863">Zinc-finger</keyword>
<dbReference type="Proteomes" id="UP001283361">
    <property type="component" value="Unassembled WGS sequence"/>
</dbReference>
<feature type="compositionally biased region" description="Polar residues" evidence="5">
    <location>
        <begin position="212"/>
        <end position="233"/>
    </location>
</feature>
<feature type="region of interest" description="Disordered" evidence="5">
    <location>
        <begin position="93"/>
        <end position="144"/>
    </location>
</feature>
<dbReference type="AlphaFoldDB" id="A0AAE1E6S1"/>
<keyword evidence="3" id="KW-0862">Zinc</keyword>
<feature type="region of interest" description="Disordered" evidence="5">
    <location>
        <begin position="168"/>
        <end position="332"/>
    </location>
</feature>
<evidence type="ECO:0000256" key="4">
    <source>
        <dbReference type="PROSITE-ProRule" id="PRU00175"/>
    </source>
</evidence>
<feature type="region of interest" description="Disordered" evidence="5">
    <location>
        <begin position="15"/>
        <end position="41"/>
    </location>
</feature>
<protein>
    <recommendedName>
        <fullName evidence="6">RING-type domain-containing protein</fullName>
    </recommendedName>
</protein>
<feature type="compositionally biased region" description="Polar residues" evidence="5">
    <location>
        <begin position="17"/>
        <end position="37"/>
    </location>
</feature>
<sequence>MMSWSLGGCMKTKENVRAQQPTPFSTPSTHSRLTSPASPVRYQEKSNLQKSLTCYLCGDIFRRPRVLPCGHTFCSECLVKLKDEVLGVGECQIPKPDSASNSPRDVPNLQRHSQEDQNSPYLGLTYGLREWDPSPDQSSDVDGFGGPVDLYKSWSAYSSTNGCGHYDDENMNNGVSERNRLSRSQTFTYESNNSAGETKRKEPRGKDLSITDKGNNRLSAPPTLITSQQSHQACSKCGSIPRSVSPTTLPRRSSRKQGPKATSLSPRPASPSTNQSNGYRSKSCATSPSASNIKQKSGPPTPNLPRWNSSSQRSSPYGSTSSVAEAQPGSFEHRHGREMEQFFCPIPECGYSLRLMNLARWSPRNRTLVDVISAWRQQQVNTRNASTQTEVSTDHSLLVTIPRSLVDSRALQPLGMPEGRRRHSSMVDMAIDSAITMDSLERGYLPRGHVSWRSYAAMVGMNILQQIVNL</sequence>
<feature type="compositionally biased region" description="Polar residues" evidence="5">
    <location>
        <begin position="306"/>
        <end position="324"/>
    </location>
</feature>
<feature type="domain" description="RING-type" evidence="6">
    <location>
        <begin position="54"/>
        <end position="95"/>
    </location>
</feature>
<evidence type="ECO:0000256" key="3">
    <source>
        <dbReference type="ARBA" id="ARBA00022833"/>
    </source>
</evidence>
<dbReference type="PROSITE" id="PS50089">
    <property type="entry name" value="ZF_RING_2"/>
    <property type="match status" value="1"/>
</dbReference>
<dbReference type="InterPro" id="IPR027370">
    <property type="entry name" value="Znf-RING_euk"/>
</dbReference>
<dbReference type="EMBL" id="JAWDGP010000875">
    <property type="protein sequence ID" value="KAK3796499.1"/>
    <property type="molecule type" value="Genomic_DNA"/>
</dbReference>
<reference evidence="7" key="1">
    <citation type="journal article" date="2023" name="G3 (Bethesda)">
        <title>A reference genome for the long-term kleptoplast-retaining sea slug Elysia crispata morphotype clarki.</title>
        <authorList>
            <person name="Eastman K.E."/>
            <person name="Pendleton A.L."/>
            <person name="Shaikh M.A."/>
            <person name="Suttiyut T."/>
            <person name="Ogas R."/>
            <person name="Tomko P."/>
            <person name="Gavelis G."/>
            <person name="Widhalm J.R."/>
            <person name="Wisecaver J.H."/>
        </authorList>
    </citation>
    <scope>NUCLEOTIDE SEQUENCE</scope>
    <source>
        <strain evidence="7">ECLA1</strain>
    </source>
</reference>
<proteinExistence type="predicted"/>
<evidence type="ECO:0000313" key="8">
    <source>
        <dbReference type="Proteomes" id="UP001283361"/>
    </source>
</evidence>
<dbReference type="InterPro" id="IPR013083">
    <property type="entry name" value="Znf_RING/FYVE/PHD"/>
</dbReference>
<evidence type="ECO:0000259" key="6">
    <source>
        <dbReference type="PROSITE" id="PS50089"/>
    </source>
</evidence>
<feature type="compositionally biased region" description="Polar residues" evidence="5">
    <location>
        <begin position="242"/>
        <end position="251"/>
    </location>
</feature>
<dbReference type="PROSITE" id="PS00518">
    <property type="entry name" value="ZF_RING_1"/>
    <property type="match status" value="1"/>
</dbReference>
<feature type="compositionally biased region" description="Basic and acidic residues" evidence="5">
    <location>
        <begin position="197"/>
        <end position="210"/>
    </location>
</feature>
<dbReference type="Gene3D" id="3.30.40.10">
    <property type="entry name" value="Zinc/RING finger domain, C3HC4 (zinc finger)"/>
    <property type="match status" value="1"/>
</dbReference>
<dbReference type="GO" id="GO:0008270">
    <property type="term" value="F:zinc ion binding"/>
    <property type="evidence" value="ECO:0007669"/>
    <property type="project" value="UniProtKB-KW"/>
</dbReference>
<comment type="caution">
    <text evidence="7">The sequence shown here is derived from an EMBL/GenBank/DDBJ whole genome shotgun (WGS) entry which is preliminary data.</text>
</comment>
<organism evidence="7 8">
    <name type="scientific">Elysia crispata</name>
    <name type="common">lettuce slug</name>
    <dbReference type="NCBI Taxonomy" id="231223"/>
    <lineage>
        <taxon>Eukaryota</taxon>
        <taxon>Metazoa</taxon>
        <taxon>Spiralia</taxon>
        <taxon>Lophotrochozoa</taxon>
        <taxon>Mollusca</taxon>
        <taxon>Gastropoda</taxon>
        <taxon>Heterobranchia</taxon>
        <taxon>Euthyneura</taxon>
        <taxon>Panpulmonata</taxon>
        <taxon>Sacoglossa</taxon>
        <taxon>Placobranchoidea</taxon>
        <taxon>Plakobranchidae</taxon>
        <taxon>Elysia</taxon>
    </lineage>
</organism>
<gene>
    <name evidence="7" type="ORF">RRG08_003219</name>
</gene>
<dbReference type="InterPro" id="IPR001841">
    <property type="entry name" value="Znf_RING"/>
</dbReference>
<feature type="compositionally biased region" description="Polar residues" evidence="5">
    <location>
        <begin position="260"/>
        <end position="295"/>
    </location>
</feature>
<evidence type="ECO:0000256" key="2">
    <source>
        <dbReference type="ARBA" id="ARBA00022771"/>
    </source>
</evidence>
<feature type="compositionally biased region" description="Polar residues" evidence="5">
    <location>
        <begin position="171"/>
        <end position="196"/>
    </location>
</feature>
<dbReference type="InterPro" id="IPR017907">
    <property type="entry name" value="Znf_RING_CS"/>
</dbReference>
<dbReference type="SUPFAM" id="SSF57850">
    <property type="entry name" value="RING/U-box"/>
    <property type="match status" value="1"/>
</dbReference>
<keyword evidence="8" id="KW-1185">Reference proteome</keyword>
<evidence type="ECO:0000313" key="7">
    <source>
        <dbReference type="EMBL" id="KAK3796499.1"/>
    </source>
</evidence>
<dbReference type="SMART" id="SM00184">
    <property type="entry name" value="RING"/>
    <property type="match status" value="1"/>
</dbReference>